<feature type="transmembrane region" description="Helical" evidence="9">
    <location>
        <begin position="303"/>
        <end position="329"/>
    </location>
</feature>
<dbReference type="Pfam" id="PF12704">
    <property type="entry name" value="MacB_PCD"/>
    <property type="match status" value="1"/>
</dbReference>
<comment type="subcellular location">
    <subcellularLocation>
        <location evidence="1">Cell membrane</location>
        <topology evidence="1">Multi-pass membrane protein</topology>
    </subcellularLocation>
</comment>
<dbReference type="InterPro" id="IPR025857">
    <property type="entry name" value="MacB_PCD"/>
</dbReference>
<feature type="transmembrane region" description="Helical" evidence="9">
    <location>
        <begin position="274"/>
        <end position="297"/>
    </location>
</feature>
<keyword evidence="14" id="KW-1185">Reference proteome</keyword>
<dbReference type="Pfam" id="PF02687">
    <property type="entry name" value="FtsX"/>
    <property type="match status" value="1"/>
</dbReference>
<dbReference type="RefSeq" id="WP_085073827.1">
    <property type="nucleotide sequence ID" value="NZ_BLKU01000001.1"/>
</dbReference>
<evidence type="ECO:0000259" key="11">
    <source>
        <dbReference type="Pfam" id="PF12704"/>
    </source>
</evidence>
<feature type="region of interest" description="Disordered" evidence="8">
    <location>
        <begin position="111"/>
        <end position="131"/>
    </location>
</feature>
<dbReference type="Proteomes" id="UP000663583">
    <property type="component" value="Chromosome"/>
</dbReference>
<keyword evidence="4 9" id="KW-0812">Transmembrane</keyword>
<evidence type="ECO:0000256" key="6">
    <source>
        <dbReference type="ARBA" id="ARBA00023136"/>
    </source>
</evidence>
<keyword evidence="3" id="KW-1003">Cell membrane</keyword>
<evidence type="ECO:0000256" key="4">
    <source>
        <dbReference type="ARBA" id="ARBA00022692"/>
    </source>
</evidence>
<dbReference type="PANTHER" id="PTHR43738:SF1">
    <property type="entry name" value="HEMIN TRANSPORT SYSTEM PERMEASE PROTEIN HRTB-RELATED"/>
    <property type="match status" value="1"/>
</dbReference>
<name>A0AAX1JCX6_9MYCO</name>
<evidence type="ECO:0000256" key="9">
    <source>
        <dbReference type="SAM" id="Phobius"/>
    </source>
</evidence>
<evidence type="ECO:0000256" key="5">
    <source>
        <dbReference type="ARBA" id="ARBA00022989"/>
    </source>
</evidence>
<reference evidence="12 14" key="1">
    <citation type="journal article" date="2019" name="Emerg. Microbes Infect.">
        <title>Comprehensive subspecies identification of 175 nontuberculous mycobacteria species based on 7547 genomic profiles.</title>
        <authorList>
            <person name="Matsumoto Y."/>
            <person name="Kinjo T."/>
            <person name="Motooka D."/>
            <person name="Nabeya D."/>
            <person name="Jung N."/>
            <person name="Uechi K."/>
            <person name="Horii T."/>
            <person name="Iida T."/>
            <person name="Fujita J."/>
            <person name="Nakamura S."/>
        </authorList>
    </citation>
    <scope>NUCLEOTIDE SEQUENCE [LARGE SCALE GENOMIC DNA]</scope>
    <source>
        <strain evidence="12 14">JCM 13573</strain>
    </source>
</reference>
<dbReference type="KEGG" id="mku:I2456_01375"/>
<evidence type="ECO:0000313" key="14">
    <source>
        <dbReference type="Proteomes" id="UP000465306"/>
    </source>
</evidence>
<keyword evidence="6 9" id="KW-0472">Membrane</keyword>
<reference evidence="13" key="3">
    <citation type="submission" date="2020-11" db="EMBL/GenBank/DDBJ databases">
        <title>Intraspecies plasmid and genomic variation of Mycobacterium kubicae revealed by the complete genome sequences of two clinical isolates.</title>
        <authorList>
            <person name="Hendrix J.R."/>
            <person name="Epperson L.E."/>
            <person name="Honda J.R."/>
            <person name="Strong M."/>
        </authorList>
    </citation>
    <scope>NUCLEOTIDE SEQUENCE</scope>
    <source>
        <strain evidence="13">JCM 13573</strain>
    </source>
</reference>
<evidence type="ECO:0000256" key="3">
    <source>
        <dbReference type="ARBA" id="ARBA00022475"/>
    </source>
</evidence>
<dbReference type="Proteomes" id="UP000465306">
    <property type="component" value="Unassembled WGS sequence"/>
</dbReference>
<feature type="domain" description="ABC3 transporter permease C-terminal" evidence="10">
    <location>
        <begin position="233"/>
        <end position="341"/>
    </location>
</feature>
<evidence type="ECO:0000256" key="1">
    <source>
        <dbReference type="ARBA" id="ARBA00004651"/>
    </source>
</evidence>
<evidence type="ECO:0000256" key="2">
    <source>
        <dbReference type="ARBA" id="ARBA00022448"/>
    </source>
</evidence>
<comment type="similarity">
    <text evidence="7">Belongs to the ABC-4 integral membrane protein family.</text>
</comment>
<keyword evidence="2" id="KW-0813">Transport</keyword>
<protein>
    <submittedName>
        <fullName evidence="13">ABC transporter permease</fullName>
    </submittedName>
</protein>
<evidence type="ECO:0000259" key="10">
    <source>
        <dbReference type="Pfam" id="PF02687"/>
    </source>
</evidence>
<evidence type="ECO:0000313" key="12">
    <source>
        <dbReference type="EMBL" id="GFG62630.1"/>
    </source>
</evidence>
<evidence type="ECO:0000256" key="8">
    <source>
        <dbReference type="SAM" id="MobiDB-lite"/>
    </source>
</evidence>
<evidence type="ECO:0000313" key="15">
    <source>
        <dbReference type="Proteomes" id="UP000663583"/>
    </source>
</evidence>
<dbReference type="InterPro" id="IPR003838">
    <property type="entry name" value="ABC3_permease_C"/>
</dbReference>
<accession>A0AAX1JCX6</accession>
<reference evidence="12" key="2">
    <citation type="submission" date="2020-02" db="EMBL/GenBank/DDBJ databases">
        <authorList>
            <person name="Matsumoto Y."/>
            <person name="Kinjo T."/>
            <person name="Motooka D."/>
            <person name="Nabeya D."/>
            <person name="Jung N."/>
            <person name="Uechi K."/>
            <person name="Horii T."/>
            <person name="Iida T."/>
            <person name="Fujita J."/>
            <person name="Nakamura S."/>
        </authorList>
    </citation>
    <scope>NUCLEOTIDE SEQUENCE</scope>
    <source>
        <strain evidence="12">JCM 13573</strain>
    </source>
</reference>
<dbReference type="EMBL" id="CP065047">
    <property type="protein sequence ID" value="QPI38250.1"/>
    <property type="molecule type" value="Genomic_DNA"/>
</dbReference>
<proteinExistence type="inferred from homology"/>
<dbReference type="EMBL" id="BLKU01000001">
    <property type="protein sequence ID" value="GFG62630.1"/>
    <property type="molecule type" value="Genomic_DNA"/>
</dbReference>
<dbReference type="AlphaFoldDB" id="A0AAX1JCX6"/>
<gene>
    <name evidence="13" type="ORF">I2456_01375</name>
    <name evidence="12" type="ORF">MKUB_01200</name>
</gene>
<dbReference type="GO" id="GO:0005886">
    <property type="term" value="C:plasma membrane"/>
    <property type="evidence" value="ECO:0007669"/>
    <property type="project" value="UniProtKB-SubCell"/>
</dbReference>
<organism evidence="13 15">
    <name type="scientific">Mycobacterium kubicae</name>
    <dbReference type="NCBI Taxonomy" id="120959"/>
    <lineage>
        <taxon>Bacteria</taxon>
        <taxon>Bacillati</taxon>
        <taxon>Actinomycetota</taxon>
        <taxon>Actinomycetes</taxon>
        <taxon>Mycobacteriales</taxon>
        <taxon>Mycobacteriaceae</taxon>
        <taxon>Mycobacterium</taxon>
        <taxon>Mycobacterium simiae complex</taxon>
    </lineage>
</organism>
<evidence type="ECO:0000256" key="7">
    <source>
        <dbReference type="ARBA" id="ARBA00038076"/>
    </source>
</evidence>
<feature type="domain" description="MacB-like periplasmic core" evidence="11">
    <location>
        <begin position="24"/>
        <end position="185"/>
    </location>
</feature>
<dbReference type="PANTHER" id="PTHR43738">
    <property type="entry name" value="ABC TRANSPORTER, MEMBRANE PROTEIN"/>
    <property type="match status" value="1"/>
</dbReference>
<dbReference type="InterPro" id="IPR051125">
    <property type="entry name" value="ABC-4/HrtB_transporter"/>
</dbReference>
<keyword evidence="5 9" id="KW-1133">Transmembrane helix</keyword>
<evidence type="ECO:0000313" key="13">
    <source>
        <dbReference type="EMBL" id="QPI38250.1"/>
    </source>
</evidence>
<feature type="transmembrane region" description="Helical" evidence="9">
    <location>
        <begin position="231"/>
        <end position="254"/>
    </location>
</feature>
<sequence>MLFAALRDMQWRKRRLVIAIVSTGLIFGMTLVLTGLANGFRVEARDTIDSMGVDAFVVKTGAAGPFLGSTPFADVDFARVAASPGVGAAAPLGCVGTIMKDGTSGRNITAFGAPERGPGMPQVSAGRAPSRPDEVAVSSTLRRHIGDTIQIGVHTLRIVGIVPNSTALAKIPNVFLTTQGLQDVSYNGQPMVTSIGIVGTAQRLPDGYQTYDRTGAVNDLLRPLKVAVNSISVVAVLLWIVAALIVGSVVYLSALERLRDFAVFKAIGTPTRSIMAGLALQALVVSLFAALVGMVLSKLLAPLFPMIVAVPLTAYLALPGVAIVIGLVASLAGLRRVMAVDPALAFGGP</sequence>